<name>A0ACC3CA90_PYRYE</name>
<evidence type="ECO:0000313" key="2">
    <source>
        <dbReference type="Proteomes" id="UP000798662"/>
    </source>
</evidence>
<reference evidence="1" key="1">
    <citation type="submission" date="2019-11" db="EMBL/GenBank/DDBJ databases">
        <title>Nori genome reveals adaptations in red seaweeds to the harsh intertidal environment.</title>
        <authorList>
            <person name="Wang D."/>
            <person name="Mao Y."/>
        </authorList>
    </citation>
    <scope>NUCLEOTIDE SEQUENCE</scope>
    <source>
        <tissue evidence="1">Gametophyte</tissue>
    </source>
</reference>
<protein>
    <submittedName>
        <fullName evidence="1">Uncharacterized protein</fullName>
    </submittedName>
</protein>
<gene>
    <name evidence="1" type="ORF">I4F81_009403</name>
</gene>
<comment type="caution">
    <text evidence="1">The sequence shown here is derived from an EMBL/GenBank/DDBJ whole genome shotgun (WGS) entry which is preliminary data.</text>
</comment>
<sequence length="580" mass="61403">MDRRCVVELLRGSRALRRRTFLRVSDAWLWLSPSLDALHWRGGGGGDAARPFDGTGSISLARVRRLKGTDREVVLDNLDGSRVDFILPSCEVADIWLSGLACLVPLGAAVKSRYRALQTRDRYDPLADHWAGTPLSAAKRVADYVLLGTIGRGTYGKVKIALCAADRHFYAVKILSKRSLRNGYMTRKLERKARGGEPSRSALALGADGADAAGSDSGAGRQRDLSSLADADVRWAGGGGSSSSKSEELVSDLIPEIAIMRPLRHRNVVEFKAVFNDESTDRVYIVVEYVSRGSIMSSARLQGTPPITEARAREVTRDVLTGLAYLHEQGIIHRDIKPDNLLHCADGTVKISDFGAACHVQPAAASSATATPPASTDARTNGGATETGVAVGAAAPSAADVAPGGLVGGSGSFRGRTLSTLSSAPSSSSPYIAAMPSGHRSAALREMVGTPAFTAPELSLFRGAAPREAPDPFAADLWSVGATLFYLIYGRAPFLASSVLDMYEAVRSQELVLPASPPSSPALDTFLRRLMDKDPATRMTLREALASPWLAEAAPAAAPAAAAPPLAARARVLGRSDPQR</sequence>
<accession>A0ACC3CA90</accession>
<organism evidence="1 2">
    <name type="scientific">Pyropia yezoensis</name>
    <name type="common">Susabi-nori</name>
    <name type="synonym">Porphyra yezoensis</name>
    <dbReference type="NCBI Taxonomy" id="2788"/>
    <lineage>
        <taxon>Eukaryota</taxon>
        <taxon>Rhodophyta</taxon>
        <taxon>Bangiophyceae</taxon>
        <taxon>Bangiales</taxon>
        <taxon>Bangiaceae</taxon>
        <taxon>Pyropia</taxon>
    </lineage>
</organism>
<proteinExistence type="predicted"/>
<dbReference type="EMBL" id="CM020619">
    <property type="protein sequence ID" value="KAK1866891.1"/>
    <property type="molecule type" value="Genomic_DNA"/>
</dbReference>
<evidence type="ECO:0000313" key="1">
    <source>
        <dbReference type="EMBL" id="KAK1866891.1"/>
    </source>
</evidence>
<dbReference type="Proteomes" id="UP000798662">
    <property type="component" value="Chromosome 2"/>
</dbReference>
<keyword evidence="2" id="KW-1185">Reference proteome</keyword>